<proteinExistence type="predicted"/>
<sequence>MSTDTLRRSETRARLWTATTVASREVLRDPVLLGLLAFLPVYFIGLWGWILPQDPVQAEIATAEGTSTVTTDFVSLMLALVGPVTGALLVGIAGLFIVQRSRGIDERLRVVGYWGPEILVARFVLLAGVTAVVVLISLAVTVVRVVPEHVGWFLFALLLAAGTYGATGVLIGLFLDRMAGVYLLLFAPMLDILLLGMPLGEPPSWSRWLPGHHAAELALSAFLAESVAISHGLWGVAVVAIFAVLSVLVSVWR</sequence>
<keyword evidence="1" id="KW-1133">Transmembrane helix</keyword>
<dbReference type="AlphaFoldDB" id="A0ABD5XC63"/>
<gene>
    <name evidence="2" type="ORF">ACFQJ7_16215</name>
</gene>
<evidence type="ECO:0008006" key="4">
    <source>
        <dbReference type="Google" id="ProtNLM"/>
    </source>
</evidence>
<organism evidence="2 3">
    <name type="scientific">Halovenus rubra</name>
    <dbReference type="NCBI Taxonomy" id="869890"/>
    <lineage>
        <taxon>Archaea</taxon>
        <taxon>Methanobacteriati</taxon>
        <taxon>Methanobacteriota</taxon>
        <taxon>Stenosarchaea group</taxon>
        <taxon>Halobacteria</taxon>
        <taxon>Halobacteriales</taxon>
        <taxon>Haloarculaceae</taxon>
        <taxon>Halovenus</taxon>
    </lineage>
</organism>
<evidence type="ECO:0000313" key="3">
    <source>
        <dbReference type="Proteomes" id="UP001596414"/>
    </source>
</evidence>
<feature type="transmembrane region" description="Helical" evidence="1">
    <location>
        <begin position="119"/>
        <end position="146"/>
    </location>
</feature>
<name>A0ABD5XC63_9EURY</name>
<reference evidence="2 3" key="1">
    <citation type="journal article" date="2014" name="Int. J. Syst. Evol. Microbiol.">
        <title>Complete genome sequence of Corynebacterium casei LMG S-19264T (=DSM 44701T), isolated from a smear-ripened cheese.</title>
        <authorList>
            <consortium name="US DOE Joint Genome Institute (JGI-PGF)"/>
            <person name="Walter F."/>
            <person name="Albersmeier A."/>
            <person name="Kalinowski J."/>
            <person name="Ruckert C."/>
        </authorList>
    </citation>
    <scope>NUCLEOTIDE SEQUENCE [LARGE SCALE GENOMIC DNA]</scope>
    <source>
        <strain evidence="2 3">CGMCC 4.7215</strain>
    </source>
</reference>
<comment type="caution">
    <text evidence="2">The sequence shown here is derived from an EMBL/GenBank/DDBJ whole genome shotgun (WGS) entry which is preliminary data.</text>
</comment>
<keyword evidence="1" id="KW-0472">Membrane</keyword>
<feature type="transmembrane region" description="Helical" evidence="1">
    <location>
        <begin position="182"/>
        <end position="200"/>
    </location>
</feature>
<protein>
    <recommendedName>
        <fullName evidence="4">ABC transporter permease</fullName>
    </recommendedName>
</protein>
<dbReference type="RefSeq" id="WP_267639042.1">
    <property type="nucleotide sequence ID" value="NZ_JAODIY010000048.1"/>
</dbReference>
<accession>A0ABD5XC63</accession>
<dbReference type="EMBL" id="JBHSZQ010000050">
    <property type="protein sequence ID" value="MFC7127543.1"/>
    <property type="molecule type" value="Genomic_DNA"/>
</dbReference>
<keyword evidence="1" id="KW-0812">Transmembrane</keyword>
<feature type="transmembrane region" description="Helical" evidence="1">
    <location>
        <begin position="73"/>
        <end position="98"/>
    </location>
</feature>
<evidence type="ECO:0000256" key="1">
    <source>
        <dbReference type="SAM" id="Phobius"/>
    </source>
</evidence>
<dbReference type="Proteomes" id="UP001596414">
    <property type="component" value="Unassembled WGS sequence"/>
</dbReference>
<feature type="transmembrane region" description="Helical" evidence="1">
    <location>
        <begin position="31"/>
        <end position="50"/>
    </location>
</feature>
<feature type="transmembrane region" description="Helical" evidence="1">
    <location>
        <begin position="152"/>
        <end position="175"/>
    </location>
</feature>
<evidence type="ECO:0000313" key="2">
    <source>
        <dbReference type="EMBL" id="MFC7127543.1"/>
    </source>
</evidence>
<feature type="transmembrane region" description="Helical" evidence="1">
    <location>
        <begin position="232"/>
        <end position="252"/>
    </location>
</feature>